<name>A0ABW3T6C0_9CAUL</name>
<dbReference type="SMART" id="SM00387">
    <property type="entry name" value="HATPase_c"/>
    <property type="match status" value="1"/>
</dbReference>
<dbReference type="InterPro" id="IPR003594">
    <property type="entry name" value="HATPase_dom"/>
</dbReference>
<gene>
    <name evidence="8" type="ORF">ACFQ27_17920</name>
</gene>
<dbReference type="CDD" id="cd16922">
    <property type="entry name" value="HATPase_EvgS-ArcB-TorS-like"/>
    <property type="match status" value="1"/>
</dbReference>
<evidence type="ECO:0000256" key="3">
    <source>
        <dbReference type="ARBA" id="ARBA00022553"/>
    </source>
</evidence>
<dbReference type="PROSITE" id="PS50109">
    <property type="entry name" value="HIS_KIN"/>
    <property type="match status" value="1"/>
</dbReference>
<sequence>MTPRSEPRDAFRPFFWIAASALVLVVASLVGGIALLLVSIHSVDRLALEDERALIRRTISRDLERMAHEVSSATVWDEAVDKMSGSPDMAWADINFADYYHRYFDHDLTFVVRSGQVIYASHSGVRVTPKVLGALPGDTARLAAETAQAADAIRATGKRGLEGTAERHGLLKSGGDIYLTAVAAIVSEGLSGDRPGATAVVVSARRLDSDFLKTTQQDLGVSGLQLEPAEAPVQPTVPLLDFDGKPVGVLTFAAASPGKGMIATAGPWLGLLAGLLVTASLVIGSAVAAALRRMMRDAETLKAAKIEAEAANAAKTLFLANMSHEIRTPLNGVLGMAQVMAADELPPRQAERLRIVQNSAEALLTLLNGVIEAARLESGRVQLRPEPFDLPELVQSVCGMFSGAAAAKHLDFEVAVAPELKGLWRGDATRIRQVLSNLVANAVKFTPVGRVEVRAALADGKVRIEVEDTGPGVAPRDLPLLFKVFSQVDPSFTRPHEGAGLGLAICHDLVELMGGKIGVSSQLGRGSLFHVELPLPRAEQA</sequence>
<dbReference type="Proteomes" id="UP001597216">
    <property type="component" value="Unassembled WGS sequence"/>
</dbReference>
<keyword evidence="9" id="KW-1185">Reference proteome</keyword>
<protein>
    <recommendedName>
        <fullName evidence="2">histidine kinase</fullName>
        <ecNumber evidence="2">2.7.13.3</ecNumber>
    </recommendedName>
</protein>
<dbReference type="InterPro" id="IPR004358">
    <property type="entry name" value="Sig_transdc_His_kin-like_C"/>
</dbReference>
<dbReference type="InterPro" id="IPR003661">
    <property type="entry name" value="HisK_dim/P_dom"/>
</dbReference>
<dbReference type="SUPFAM" id="SSF47384">
    <property type="entry name" value="Homodimeric domain of signal transducing histidine kinase"/>
    <property type="match status" value="1"/>
</dbReference>
<evidence type="ECO:0000256" key="5">
    <source>
        <dbReference type="ARBA" id="ARBA00022777"/>
    </source>
</evidence>
<dbReference type="Pfam" id="PF00512">
    <property type="entry name" value="HisKA"/>
    <property type="match status" value="1"/>
</dbReference>
<dbReference type="InterPro" id="IPR005467">
    <property type="entry name" value="His_kinase_dom"/>
</dbReference>
<organism evidence="8 9">
    <name type="scientific">Phenylobacterium conjunctum</name>
    <dbReference type="NCBI Taxonomy" id="1298959"/>
    <lineage>
        <taxon>Bacteria</taxon>
        <taxon>Pseudomonadati</taxon>
        <taxon>Pseudomonadota</taxon>
        <taxon>Alphaproteobacteria</taxon>
        <taxon>Caulobacterales</taxon>
        <taxon>Caulobacteraceae</taxon>
        <taxon>Phenylobacterium</taxon>
    </lineage>
</organism>
<dbReference type="SUPFAM" id="SSF55874">
    <property type="entry name" value="ATPase domain of HSP90 chaperone/DNA topoisomerase II/histidine kinase"/>
    <property type="match status" value="1"/>
</dbReference>
<evidence type="ECO:0000313" key="8">
    <source>
        <dbReference type="EMBL" id="MFD1192472.1"/>
    </source>
</evidence>
<keyword evidence="3" id="KW-0597">Phosphoprotein</keyword>
<keyword evidence="6" id="KW-1133">Transmembrane helix</keyword>
<dbReference type="Gene3D" id="1.10.287.130">
    <property type="match status" value="1"/>
</dbReference>
<dbReference type="Pfam" id="PF02518">
    <property type="entry name" value="HATPase_c"/>
    <property type="match status" value="1"/>
</dbReference>
<dbReference type="RefSeq" id="WP_377354555.1">
    <property type="nucleotide sequence ID" value="NZ_JBHTLQ010000059.1"/>
</dbReference>
<feature type="transmembrane region" description="Helical" evidence="6">
    <location>
        <begin position="14"/>
        <end position="38"/>
    </location>
</feature>
<dbReference type="InterPro" id="IPR036890">
    <property type="entry name" value="HATPase_C_sf"/>
</dbReference>
<keyword evidence="6" id="KW-0472">Membrane</keyword>
<keyword evidence="4" id="KW-0808">Transferase</keyword>
<keyword evidence="5" id="KW-0418">Kinase</keyword>
<accession>A0ABW3T6C0</accession>
<dbReference type="PRINTS" id="PR00344">
    <property type="entry name" value="BCTRLSENSOR"/>
</dbReference>
<evidence type="ECO:0000256" key="1">
    <source>
        <dbReference type="ARBA" id="ARBA00000085"/>
    </source>
</evidence>
<comment type="caution">
    <text evidence="8">The sequence shown here is derived from an EMBL/GenBank/DDBJ whole genome shotgun (WGS) entry which is preliminary data.</text>
</comment>
<dbReference type="Gene3D" id="3.30.565.10">
    <property type="entry name" value="Histidine kinase-like ATPase, C-terminal domain"/>
    <property type="match status" value="1"/>
</dbReference>
<proteinExistence type="predicted"/>
<dbReference type="InterPro" id="IPR007892">
    <property type="entry name" value="CHASE4"/>
</dbReference>
<dbReference type="CDD" id="cd00082">
    <property type="entry name" value="HisKA"/>
    <property type="match status" value="1"/>
</dbReference>
<dbReference type="Pfam" id="PF05228">
    <property type="entry name" value="CHASE4"/>
    <property type="match status" value="1"/>
</dbReference>
<dbReference type="PANTHER" id="PTHR43047:SF66">
    <property type="entry name" value="HISKA"/>
    <property type="match status" value="1"/>
</dbReference>
<dbReference type="EMBL" id="JBHTLQ010000059">
    <property type="protein sequence ID" value="MFD1192472.1"/>
    <property type="molecule type" value="Genomic_DNA"/>
</dbReference>
<dbReference type="EC" id="2.7.13.3" evidence="2"/>
<dbReference type="GO" id="GO:0005524">
    <property type="term" value="F:ATP binding"/>
    <property type="evidence" value="ECO:0007669"/>
    <property type="project" value="UniProtKB-KW"/>
</dbReference>
<feature type="transmembrane region" description="Helical" evidence="6">
    <location>
        <begin position="268"/>
        <end position="291"/>
    </location>
</feature>
<keyword evidence="6" id="KW-0812">Transmembrane</keyword>
<dbReference type="SMART" id="SM00388">
    <property type="entry name" value="HisKA"/>
    <property type="match status" value="1"/>
</dbReference>
<evidence type="ECO:0000256" key="2">
    <source>
        <dbReference type="ARBA" id="ARBA00012438"/>
    </source>
</evidence>
<evidence type="ECO:0000313" key="9">
    <source>
        <dbReference type="Proteomes" id="UP001597216"/>
    </source>
</evidence>
<evidence type="ECO:0000256" key="4">
    <source>
        <dbReference type="ARBA" id="ARBA00022679"/>
    </source>
</evidence>
<dbReference type="PANTHER" id="PTHR43047">
    <property type="entry name" value="TWO-COMPONENT HISTIDINE PROTEIN KINASE"/>
    <property type="match status" value="1"/>
</dbReference>
<reference evidence="9" key="1">
    <citation type="journal article" date="2019" name="Int. J. Syst. Evol. Microbiol.">
        <title>The Global Catalogue of Microorganisms (GCM) 10K type strain sequencing project: providing services to taxonomists for standard genome sequencing and annotation.</title>
        <authorList>
            <consortium name="The Broad Institute Genomics Platform"/>
            <consortium name="The Broad Institute Genome Sequencing Center for Infectious Disease"/>
            <person name="Wu L."/>
            <person name="Ma J."/>
        </authorList>
    </citation>
    <scope>NUCLEOTIDE SEQUENCE [LARGE SCALE GENOMIC DNA]</scope>
    <source>
        <strain evidence="9">CCUG 55074</strain>
    </source>
</reference>
<evidence type="ECO:0000259" key="7">
    <source>
        <dbReference type="PROSITE" id="PS50109"/>
    </source>
</evidence>
<dbReference type="InterPro" id="IPR036097">
    <property type="entry name" value="HisK_dim/P_sf"/>
</dbReference>
<keyword evidence="8" id="KW-0067">ATP-binding</keyword>
<comment type="catalytic activity">
    <reaction evidence="1">
        <text>ATP + protein L-histidine = ADP + protein N-phospho-L-histidine.</text>
        <dbReference type="EC" id="2.7.13.3"/>
    </reaction>
</comment>
<feature type="domain" description="Histidine kinase" evidence="7">
    <location>
        <begin position="321"/>
        <end position="537"/>
    </location>
</feature>
<keyword evidence="8" id="KW-0547">Nucleotide-binding</keyword>
<evidence type="ECO:0000256" key="6">
    <source>
        <dbReference type="SAM" id="Phobius"/>
    </source>
</evidence>